<evidence type="ECO:0000313" key="3">
    <source>
        <dbReference type="Proteomes" id="UP000238655"/>
    </source>
</evidence>
<sequence length="93" mass="9859">MRVAGQRPALGQRAALSIVRGVDLANDAPLATRPPARKHGRASRIDRERDEAAAVLAGDDHDHEHCPGSVWSVPVVTRARGDSERAGSCTSAQ</sequence>
<protein>
    <submittedName>
        <fullName evidence="2">Uncharacterized protein</fullName>
    </submittedName>
</protein>
<evidence type="ECO:0000313" key="2">
    <source>
        <dbReference type="EMBL" id="POZ81312.1"/>
    </source>
</evidence>
<evidence type="ECO:0000256" key="1">
    <source>
        <dbReference type="SAM" id="MobiDB-lite"/>
    </source>
</evidence>
<dbReference type="EMBL" id="PQVP01000003">
    <property type="protein sequence ID" value="POZ81312.1"/>
    <property type="molecule type" value="Genomic_DNA"/>
</dbReference>
<comment type="caution">
    <text evidence="2">The sequence shown here is derived from an EMBL/GenBank/DDBJ whole genome shotgun (WGS) entry which is preliminary data.</text>
</comment>
<dbReference type="Proteomes" id="UP000238655">
    <property type="component" value="Chromosome 3"/>
</dbReference>
<reference evidence="2 3" key="1">
    <citation type="submission" date="2018-01" db="EMBL/GenBank/DDBJ databases">
        <title>Successful Treatment of Persistent Burkholderia cepacia Bacteremia with Ceftazidime-Avibactam.</title>
        <authorList>
            <person name="Tamma P."/>
            <person name="Fan Y."/>
            <person name="Bergman Y."/>
            <person name="Sick-Samuels A."/>
            <person name="Hsu A."/>
            <person name="Timp W."/>
            <person name="Simner P."/>
        </authorList>
    </citation>
    <scope>NUCLEOTIDE SEQUENCE [LARGE SCALE GENOMIC DNA]</scope>
    <source>
        <strain evidence="2 3">170816</strain>
    </source>
</reference>
<feature type="region of interest" description="Disordered" evidence="1">
    <location>
        <begin position="25"/>
        <end position="49"/>
    </location>
</feature>
<name>A0A2S5DQI4_9BURK</name>
<proteinExistence type="predicted"/>
<gene>
    <name evidence="2" type="ORF">C3743_37580</name>
</gene>
<dbReference type="AlphaFoldDB" id="A0A2S5DQI4"/>
<organism evidence="2 3">
    <name type="scientific">Burkholderia contaminans</name>
    <dbReference type="NCBI Taxonomy" id="488447"/>
    <lineage>
        <taxon>Bacteria</taxon>
        <taxon>Pseudomonadati</taxon>
        <taxon>Pseudomonadota</taxon>
        <taxon>Betaproteobacteria</taxon>
        <taxon>Burkholderiales</taxon>
        <taxon>Burkholderiaceae</taxon>
        <taxon>Burkholderia</taxon>
        <taxon>Burkholderia cepacia complex</taxon>
    </lineage>
</organism>
<accession>A0A2S5DQI4</accession>